<feature type="region of interest" description="Disordered" evidence="1">
    <location>
        <begin position="283"/>
        <end position="347"/>
    </location>
</feature>
<dbReference type="Proteomes" id="UP000007110">
    <property type="component" value="Unassembled WGS sequence"/>
</dbReference>
<proteinExistence type="predicted"/>
<dbReference type="OMA" id="YACVPDP"/>
<keyword evidence="2" id="KW-0472">Membrane</keyword>
<evidence type="ECO:0000313" key="3">
    <source>
        <dbReference type="EnsemblMetazoa" id="XP_030830625"/>
    </source>
</evidence>
<protein>
    <submittedName>
        <fullName evidence="3">Uncharacterized protein</fullName>
    </submittedName>
</protein>
<dbReference type="GeneID" id="105440353"/>
<keyword evidence="4" id="KW-1185">Reference proteome</keyword>
<evidence type="ECO:0000313" key="4">
    <source>
        <dbReference type="Proteomes" id="UP000007110"/>
    </source>
</evidence>
<feature type="transmembrane region" description="Helical" evidence="2">
    <location>
        <begin position="52"/>
        <end position="77"/>
    </location>
</feature>
<feature type="region of interest" description="Disordered" evidence="1">
    <location>
        <begin position="370"/>
        <end position="435"/>
    </location>
</feature>
<evidence type="ECO:0000256" key="2">
    <source>
        <dbReference type="SAM" id="Phobius"/>
    </source>
</evidence>
<dbReference type="InParanoid" id="A0A7M7STN2"/>
<feature type="region of interest" description="Disordered" evidence="1">
    <location>
        <begin position="204"/>
        <end position="268"/>
    </location>
</feature>
<keyword evidence="2" id="KW-0812">Transmembrane</keyword>
<feature type="compositionally biased region" description="Low complexity" evidence="1">
    <location>
        <begin position="409"/>
        <end position="426"/>
    </location>
</feature>
<evidence type="ECO:0000256" key="1">
    <source>
        <dbReference type="SAM" id="MobiDB-lite"/>
    </source>
</evidence>
<organism evidence="3 4">
    <name type="scientific">Strongylocentrotus purpuratus</name>
    <name type="common">Purple sea urchin</name>
    <dbReference type="NCBI Taxonomy" id="7668"/>
    <lineage>
        <taxon>Eukaryota</taxon>
        <taxon>Metazoa</taxon>
        <taxon>Echinodermata</taxon>
        <taxon>Eleutherozoa</taxon>
        <taxon>Echinozoa</taxon>
        <taxon>Echinoidea</taxon>
        <taxon>Euechinoidea</taxon>
        <taxon>Echinacea</taxon>
        <taxon>Camarodonta</taxon>
        <taxon>Echinidea</taxon>
        <taxon>Strongylocentrotidae</taxon>
        <taxon>Strongylocentrotus</taxon>
    </lineage>
</organism>
<dbReference type="EnsemblMetazoa" id="XM_030974765">
    <property type="protein sequence ID" value="XP_030830625"/>
    <property type="gene ID" value="LOC105440353"/>
</dbReference>
<reference evidence="3" key="2">
    <citation type="submission" date="2021-01" db="UniProtKB">
        <authorList>
            <consortium name="EnsemblMetazoa"/>
        </authorList>
    </citation>
    <scope>IDENTIFICATION</scope>
</reference>
<dbReference type="OrthoDB" id="10606716at2759"/>
<dbReference type="RefSeq" id="XP_030830625.1">
    <property type="nucleotide sequence ID" value="XM_030974765.1"/>
</dbReference>
<feature type="compositionally biased region" description="Low complexity" evidence="1">
    <location>
        <begin position="286"/>
        <end position="306"/>
    </location>
</feature>
<reference evidence="4" key="1">
    <citation type="submission" date="2015-02" db="EMBL/GenBank/DDBJ databases">
        <title>Genome sequencing for Strongylocentrotus purpuratus.</title>
        <authorList>
            <person name="Murali S."/>
            <person name="Liu Y."/>
            <person name="Vee V."/>
            <person name="English A."/>
            <person name="Wang M."/>
            <person name="Skinner E."/>
            <person name="Han Y."/>
            <person name="Muzny D.M."/>
            <person name="Worley K.C."/>
            <person name="Gibbs R.A."/>
        </authorList>
    </citation>
    <scope>NUCLEOTIDE SEQUENCE</scope>
</reference>
<sequence length="435" mass="47568">MQRVSTTPIFPSTSGRSMENDVITSDSSAKLPKTTTQKGVYEMQQMNSSTNFVIIFGVFSGLLCVILLVILLHCVVVKFRRRHLAQLDGRIYCSVTESAPALPPPRFTRRHTSLACASPPACHTGSCVEDNCDNTTATFKNKHIMKGEVFSEAGDILNQLGVDSTMYADTYACVPDPLGKQCFDDGGETDNTKISKHLGVVMSASRSDGDHKDAIPLKPRVNTGRRYGQEESQYVCSTADHNRLTRGGFVEGSHDDTSPKGIRTKRRYDEDYVNVPSINTVICDDSSSSTSSSRSGLEDSGSSNSSNQHPGRCPHSKRALKSIDFSGLPRSQVAGSSSDSSSTILTEDSRFPSCNIDEFGYLILSTSSPKCGGSRHNLQSESHDDELRFPQYSSNGHDDWTTSGRLHMSPSQRSSRESLSSSSPLEHTYLDREMS</sequence>
<feature type="region of interest" description="Disordered" evidence="1">
    <location>
        <begin position="1"/>
        <end position="29"/>
    </location>
</feature>
<accession>A0A7M7STN2</accession>
<dbReference type="AlphaFoldDB" id="A0A7M7STN2"/>
<dbReference type="KEGG" id="spu:105440353"/>
<name>A0A7M7STN2_STRPU</name>
<keyword evidence="2" id="KW-1133">Transmembrane helix</keyword>